<dbReference type="InterPro" id="IPR034020">
    <property type="entry name" value="TNFRSF9_N"/>
</dbReference>
<dbReference type="Gene3D" id="2.10.50.10">
    <property type="entry name" value="Tumor Necrosis Factor Receptor, subunit A, domain 2"/>
    <property type="match status" value="2"/>
</dbReference>
<dbReference type="PRINTS" id="PR01924">
    <property type="entry name" value="TNFACTORR9"/>
</dbReference>
<keyword evidence="5" id="KW-1185">Reference proteome</keyword>
<dbReference type="AlphaFoldDB" id="A0A673TFX3"/>
<reference evidence="4 5" key="1">
    <citation type="submission" date="2019-05" db="EMBL/GenBank/DDBJ databases">
        <title>A Chromosome-scale Meerkat (S. suricatta) Genome Assembly.</title>
        <authorList>
            <person name="Dudchenko O."/>
            <person name="Lieberman Aiden E."/>
            <person name="Tung J."/>
            <person name="Barreiro L.B."/>
            <person name="Clutton-Brock T.H."/>
        </authorList>
    </citation>
    <scope>NUCLEOTIDE SEQUENCE [LARGE SCALE GENOMIC DNA]</scope>
</reference>
<dbReference type="SMART" id="SM00208">
    <property type="entry name" value="TNFR"/>
    <property type="match status" value="2"/>
</dbReference>
<dbReference type="PROSITE" id="PS50050">
    <property type="entry name" value="TNFR_NGFR_2"/>
    <property type="match status" value="1"/>
</dbReference>
<dbReference type="Ensembl" id="ENSSSUT00005009121.1">
    <property type="protein sequence ID" value="ENSSSUP00005007914.1"/>
    <property type="gene ID" value="ENSSSUG00005005123.1"/>
</dbReference>
<feature type="domain" description="TNFR-Cys" evidence="3">
    <location>
        <begin position="52"/>
        <end position="91"/>
    </location>
</feature>
<feature type="transmembrane region" description="Helical" evidence="2">
    <location>
        <begin position="192"/>
        <end position="213"/>
    </location>
</feature>
<name>A0A673TFX3_SURSU</name>
<dbReference type="InterPro" id="IPR020413">
    <property type="entry name" value="TNFR_9"/>
</dbReference>
<dbReference type="PANTHER" id="PTHR47139">
    <property type="entry name" value="TUMOR NECROSIS FACTOR RECEPTOR SUPERFAMILY MEMBER 9"/>
    <property type="match status" value="1"/>
</dbReference>
<proteinExistence type="predicted"/>
<accession>A0A673TFX3</accession>
<dbReference type="RefSeq" id="XP_029804055.1">
    <property type="nucleotide sequence ID" value="XM_029948195.1"/>
</dbReference>
<dbReference type="GO" id="GO:0009897">
    <property type="term" value="C:external side of plasma membrane"/>
    <property type="evidence" value="ECO:0007669"/>
    <property type="project" value="InterPro"/>
</dbReference>
<keyword evidence="2" id="KW-1133">Transmembrane helix</keyword>
<reference evidence="4" key="3">
    <citation type="submission" date="2025-09" db="UniProtKB">
        <authorList>
            <consortium name="Ensembl"/>
        </authorList>
    </citation>
    <scope>IDENTIFICATION</scope>
</reference>
<keyword evidence="1" id="KW-1015">Disulfide bond</keyword>
<dbReference type="GeneID" id="115298976"/>
<dbReference type="CTD" id="3604"/>
<keyword evidence="2" id="KW-0812">Transmembrane</keyword>
<feature type="disulfide bond" evidence="1">
    <location>
        <begin position="70"/>
        <end position="83"/>
    </location>
</feature>
<evidence type="ECO:0000256" key="2">
    <source>
        <dbReference type="SAM" id="Phobius"/>
    </source>
</evidence>
<dbReference type="InterPro" id="IPR009030">
    <property type="entry name" value="Growth_fac_rcpt_cys_sf"/>
</dbReference>
<dbReference type="PANTHER" id="PTHR47139:SF1">
    <property type="entry name" value="TUMOR NECROSIS FACTOR RECEPTOR SUPERFAMILY MEMBER 9"/>
    <property type="match status" value="1"/>
</dbReference>
<gene>
    <name evidence="4" type="primary">TNFRSF9</name>
</gene>
<dbReference type="CDD" id="cd13410">
    <property type="entry name" value="TNFRSF9"/>
    <property type="match status" value="1"/>
</dbReference>
<sequence length="260" mass="28544">MQDFIMGSGYYNIMATVLLVVNLERSRSMQDSCSKCPAGTFCGGNKSQICIPCPSNSFSSTSGQRACNLCRQCAGVFRTKKMCSPTSNAECECISGFHCLGERCAMCEQDCKQGQELTKEGCKDCFFGTFNDQKHGMCRPWKNCSQDGKSVLVNGTKESDAVCGPALADFSPGTTSATLPVPATDPGHAPQVIIFFLALMSVAVLFLVFILALRISIVKHGRKKLLYLFKQPFMRPVQRAQEEDACSCRFPEEEEGERQL</sequence>
<evidence type="ECO:0000259" key="3">
    <source>
        <dbReference type="PROSITE" id="PS50050"/>
    </source>
</evidence>
<organism evidence="4 5">
    <name type="scientific">Suricata suricatta</name>
    <name type="common">Meerkat</name>
    <dbReference type="NCBI Taxonomy" id="37032"/>
    <lineage>
        <taxon>Eukaryota</taxon>
        <taxon>Metazoa</taxon>
        <taxon>Chordata</taxon>
        <taxon>Craniata</taxon>
        <taxon>Vertebrata</taxon>
        <taxon>Euteleostomi</taxon>
        <taxon>Mammalia</taxon>
        <taxon>Eutheria</taxon>
        <taxon>Laurasiatheria</taxon>
        <taxon>Carnivora</taxon>
        <taxon>Feliformia</taxon>
        <taxon>Herpestidae</taxon>
        <taxon>Suricata</taxon>
    </lineage>
</organism>
<dbReference type="OMA" id="YLFKQPF"/>
<feature type="repeat" description="TNFR-Cys" evidence="1">
    <location>
        <begin position="52"/>
        <end position="91"/>
    </location>
</feature>
<comment type="caution">
    <text evidence="1">Lacks conserved residue(s) required for the propagation of feature annotation.</text>
</comment>
<dbReference type="GO" id="GO:0006915">
    <property type="term" value="P:apoptotic process"/>
    <property type="evidence" value="ECO:0007669"/>
    <property type="project" value="InterPro"/>
</dbReference>
<dbReference type="OrthoDB" id="9423210at2759"/>
<dbReference type="Proteomes" id="UP000472268">
    <property type="component" value="Chromosome 8"/>
</dbReference>
<dbReference type="GO" id="GO:0038023">
    <property type="term" value="F:signaling receptor activity"/>
    <property type="evidence" value="ECO:0007669"/>
    <property type="project" value="InterPro"/>
</dbReference>
<evidence type="ECO:0000256" key="1">
    <source>
        <dbReference type="PROSITE-ProRule" id="PRU00206"/>
    </source>
</evidence>
<feature type="disulfide bond" evidence="1">
    <location>
        <begin position="73"/>
        <end position="91"/>
    </location>
</feature>
<evidence type="ECO:0000313" key="5">
    <source>
        <dbReference type="Proteomes" id="UP000472268"/>
    </source>
</evidence>
<dbReference type="SUPFAM" id="SSF57184">
    <property type="entry name" value="Growth factor receptor domain"/>
    <property type="match status" value="1"/>
</dbReference>
<dbReference type="Pfam" id="PF00020">
    <property type="entry name" value="TNFR_c6"/>
    <property type="match status" value="2"/>
</dbReference>
<protein>
    <submittedName>
        <fullName evidence="4">TNF receptor superfamily member 9</fullName>
    </submittedName>
</protein>
<dbReference type="InterPro" id="IPR001368">
    <property type="entry name" value="TNFR/NGFR_Cys_rich_reg"/>
</dbReference>
<evidence type="ECO:0000313" key="4">
    <source>
        <dbReference type="Ensembl" id="ENSSSUP00005007914.1"/>
    </source>
</evidence>
<reference evidence="4" key="2">
    <citation type="submission" date="2025-08" db="UniProtKB">
        <authorList>
            <consortium name="Ensembl"/>
        </authorList>
    </citation>
    <scope>IDENTIFICATION</scope>
</reference>
<dbReference type="GO" id="GO:0008285">
    <property type="term" value="P:negative regulation of cell population proliferation"/>
    <property type="evidence" value="ECO:0007669"/>
    <property type="project" value="InterPro"/>
</dbReference>
<keyword evidence="2" id="KW-0472">Membrane</keyword>